<dbReference type="SUPFAM" id="SSF53807">
    <property type="entry name" value="Helical backbone' metal receptor"/>
    <property type="match status" value="1"/>
</dbReference>
<dbReference type="CDD" id="cd01143">
    <property type="entry name" value="YvrC"/>
    <property type="match status" value="1"/>
</dbReference>
<evidence type="ECO:0000259" key="5">
    <source>
        <dbReference type="PROSITE" id="PS50983"/>
    </source>
</evidence>
<feature type="chain" id="PRO_5038939463" evidence="4">
    <location>
        <begin position="21"/>
        <end position="336"/>
    </location>
</feature>
<name>A0A285D2J2_9BACI</name>
<dbReference type="PANTHER" id="PTHR30535:SF34">
    <property type="entry name" value="MOLYBDATE-BINDING PROTEIN MOLA"/>
    <property type="match status" value="1"/>
</dbReference>
<proteinExistence type="inferred from homology"/>
<reference evidence="6 7" key="1">
    <citation type="submission" date="2017-08" db="EMBL/GenBank/DDBJ databases">
        <authorList>
            <person name="de Groot N.N."/>
        </authorList>
    </citation>
    <scope>NUCLEOTIDE SEQUENCE [LARGE SCALE GENOMIC DNA]</scope>
    <source>
        <strain evidence="6 7">JC228</strain>
    </source>
</reference>
<keyword evidence="2 4" id="KW-0732">Signal</keyword>
<organism evidence="6 7">
    <name type="scientific">Bacillus oleivorans</name>
    <dbReference type="NCBI Taxonomy" id="1448271"/>
    <lineage>
        <taxon>Bacteria</taxon>
        <taxon>Bacillati</taxon>
        <taxon>Bacillota</taxon>
        <taxon>Bacilli</taxon>
        <taxon>Bacillales</taxon>
        <taxon>Bacillaceae</taxon>
        <taxon>Bacillus</taxon>
    </lineage>
</organism>
<dbReference type="RefSeq" id="WP_097159718.1">
    <property type="nucleotide sequence ID" value="NZ_JBEPMQ010000008.1"/>
</dbReference>
<protein>
    <submittedName>
        <fullName evidence="6">Iron complex transport system substrate-binding protein</fullName>
    </submittedName>
</protein>
<feature type="region of interest" description="Disordered" evidence="3">
    <location>
        <begin position="28"/>
        <end position="58"/>
    </location>
</feature>
<dbReference type="OrthoDB" id="9816357at2"/>
<dbReference type="PROSITE" id="PS50983">
    <property type="entry name" value="FE_B12_PBP"/>
    <property type="match status" value="1"/>
</dbReference>
<dbReference type="AlphaFoldDB" id="A0A285D2J2"/>
<keyword evidence="7" id="KW-1185">Reference proteome</keyword>
<dbReference type="PANTHER" id="PTHR30535">
    <property type="entry name" value="VITAMIN B12-BINDING PROTEIN"/>
    <property type="match status" value="1"/>
</dbReference>
<dbReference type="FunFam" id="3.40.50.1980:FF:000035">
    <property type="entry name" value="Iron ABC transporter substrate-binding protein"/>
    <property type="match status" value="1"/>
</dbReference>
<gene>
    <name evidence="6" type="ORF">SAMN05877753_10879</name>
</gene>
<accession>A0A285D2J2</accession>
<dbReference type="InterPro" id="IPR050902">
    <property type="entry name" value="ABC_Transporter_SBP"/>
</dbReference>
<evidence type="ECO:0000256" key="1">
    <source>
        <dbReference type="ARBA" id="ARBA00008814"/>
    </source>
</evidence>
<sequence length="336" mass="36829">MKKWLQLSFTLLIAISLMVACSSQEETENADNLDQAESQNEAGAEQEESAEEEAPFPVTVTDALDNEIMIEAKPERIVSLIPSNTEIAFALGMGEEVVGVTEFDNYPEEALEKEKIGGIEINLEKIISLQPDLVLAHESTAVSSKESLDQLKEAGLTVLFVNDATSFEDVYRSIELIGEATGTSDKAAEIVTSMKEEIEKVKDIAASIPETDRKKVFIEVGAEPEIYTTGTNTFMHEMLEVISAVNIAGDLEGWQPITEEAIVEKNPDVIITTYGYYTPNAAEQVLAREGWSQVTAIQSKQVIDVHSDLVARSGPRLIEGVKELAKAVYPDVFKDI</sequence>
<evidence type="ECO:0000313" key="6">
    <source>
        <dbReference type="EMBL" id="SNX73992.1"/>
    </source>
</evidence>
<evidence type="ECO:0000256" key="3">
    <source>
        <dbReference type="SAM" id="MobiDB-lite"/>
    </source>
</evidence>
<feature type="compositionally biased region" description="Acidic residues" evidence="3">
    <location>
        <begin position="44"/>
        <end position="54"/>
    </location>
</feature>
<feature type="signal peptide" evidence="4">
    <location>
        <begin position="1"/>
        <end position="20"/>
    </location>
</feature>
<dbReference type="InterPro" id="IPR054828">
    <property type="entry name" value="Vit_B12_bind_prot"/>
</dbReference>
<dbReference type="NCBIfam" id="NF038402">
    <property type="entry name" value="TroA_like"/>
    <property type="match status" value="1"/>
</dbReference>
<dbReference type="Proteomes" id="UP000219546">
    <property type="component" value="Unassembled WGS sequence"/>
</dbReference>
<dbReference type="InterPro" id="IPR002491">
    <property type="entry name" value="ABC_transptr_periplasmic_BD"/>
</dbReference>
<evidence type="ECO:0000256" key="4">
    <source>
        <dbReference type="SAM" id="SignalP"/>
    </source>
</evidence>
<evidence type="ECO:0000256" key="2">
    <source>
        <dbReference type="ARBA" id="ARBA00022729"/>
    </source>
</evidence>
<dbReference type="PROSITE" id="PS51257">
    <property type="entry name" value="PROKAR_LIPOPROTEIN"/>
    <property type="match status" value="1"/>
</dbReference>
<comment type="similarity">
    <text evidence="1">Belongs to the bacterial solute-binding protein 8 family.</text>
</comment>
<dbReference type="Pfam" id="PF01497">
    <property type="entry name" value="Peripla_BP_2"/>
    <property type="match status" value="1"/>
</dbReference>
<dbReference type="Gene3D" id="3.40.50.1980">
    <property type="entry name" value="Nitrogenase molybdenum iron protein domain"/>
    <property type="match status" value="2"/>
</dbReference>
<evidence type="ECO:0000313" key="7">
    <source>
        <dbReference type="Proteomes" id="UP000219546"/>
    </source>
</evidence>
<feature type="domain" description="Fe/B12 periplasmic-binding" evidence="5">
    <location>
        <begin position="76"/>
        <end position="332"/>
    </location>
</feature>
<dbReference type="GO" id="GO:0071281">
    <property type="term" value="P:cellular response to iron ion"/>
    <property type="evidence" value="ECO:0007669"/>
    <property type="project" value="TreeGrafter"/>
</dbReference>
<dbReference type="EMBL" id="OAOP01000008">
    <property type="protein sequence ID" value="SNX73992.1"/>
    <property type="molecule type" value="Genomic_DNA"/>
</dbReference>